<dbReference type="EC" id="3.1.2.6" evidence="2"/>
<evidence type="ECO:0000313" key="2">
    <source>
        <dbReference type="EMBL" id="VFU17370.1"/>
    </source>
</evidence>
<dbReference type="InterPro" id="IPR050662">
    <property type="entry name" value="Sec-metab_biosynth-thioest"/>
</dbReference>
<dbReference type="PANTHER" id="PTHR23131:SF0">
    <property type="entry name" value="ENDORIBONUCLEASE LACTB2"/>
    <property type="match status" value="1"/>
</dbReference>
<accession>A0A485M417</accession>
<gene>
    <name evidence="2" type="primary">gloB</name>
    <name evidence="2" type="ORF">SCFA_660041</name>
</gene>
<protein>
    <submittedName>
        <fullName evidence="2">Hydroxyacylglutathione hydrolase</fullName>
        <ecNumber evidence="2">3.1.2.6</ecNumber>
    </submittedName>
</protein>
<dbReference type="Gene3D" id="3.60.15.10">
    <property type="entry name" value="Ribonuclease Z/Hydroxyacylglutathione hydrolase-like"/>
    <property type="match status" value="1"/>
</dbReference>
<dbReference type="InterPro" id="IPR036866">
    <property type="entry name" value="RibonucZ/Hydroxyglut_hydro"/>
</dbReference>
<dbReference type="EMBL" id="CAADRM010000132">
    <property type="protein sequence ID" value="VFU17370.1"/>
    <property type="molecule type" value="Genomic_DNA"/>
</dbReference>
<keyword evidence="2" id="KW-0378">Hydrolase</keyword>
<organism evidence="2">
    <name type="scientific">anaerobic digester metagenome</name>
    <dbReference type="NCBI Taxonomy" id="1263854"/>
    <lineage>
        <taxon>unclassified sequences</taxon>
        <taxon>metagenomes</taxon>
        <taxon>ecological metagenomes</taxon>
    </lineage>
</organism>
<dbReference type="SMART" id="SM00849">
    <property type="entry name" value="Lactamase_B"/>
    <property type="match status" value="1"/>
</dbReference>
<dbReference type="GO" id="GO:0004416">
    <property type="term" value="F:hydroxyacylglutathione hydrolase activity"/>
    <property type="evidence" value="ECO:0007669"/>
    <property type="project" value="UniProtKB-EC"/>
</dbReference>
<dbReference type="Pfam" id="PF00753">
    <property type="entry name" value="Lactamase_B"/>
    <property type="match status" value="1"/>
</dbReference>
<proteinExistence type="predicted"/>
<feature type="domain" description="Metallo-beta-lactamase" evidence="1">
    <location>
        <begin position="40"/>
        <end position="226"/>
    </location>
</feature>
<dbReference type="InterPro" id="IPR001279">
    <property type="entry name" value="Metallo-B-lactamas"/>
</dbReference>
<sequence length="321" mass="36300">MPIVIGHMHTSVFSSPGIKATQVSDTVYVIQGNNRARSPFSNAVCVLDRSTLLMDSGCGLDIIHQVCSCLRIDAVVLSHSHPDHTSGTWLLQDLCSPDISVPRQGSDSIALAEKLALRFVEQDLAQLWRETYLPVTGFRDFVYTSQFDDGTEFSTGKNRFIAIHTPGHLADHYCLWEPDEKILVGFDIDLSPFGPWYGNPESDPGLFRKSLDKIRGLPAEVYVSSHARPVKQPHFMKRMQIYESVFRERDEALLNMVPRNTWIGIEEIVEQSPIYKNDYRAHPDKILRFGERQMIGKHLAGLVNQELIAEEPGGRFRKLLP</sequence>
<evidence type="ECO:0000259" key="1">
    <source>
        <dbReference type="SMART" id="SM00849"/>
    </source>
</evidence>
<dbReference type="AlphaFoldDB" id="A0A485M417"/>
<dbReference type="PANTHER" id="PTHR23131">
    <property type="entry name" value="ENDORIBONUCLEASE LACTB2"/>
    <property type="match status" value="1"/>
</dbReference>
<reference evidence="2" key="1">
    <citation type="submission" date="2019-03" db="EMBL/GenBank/DDBJ databases">
        <authorList>
            <person name="Hao L."/>
        </authorList>
    </citation>
    <scope>NUCLEOTIDE SEQUENCE</scope>
</reference>
<name>A0A485M417_9ZZZZ</name>
<dbReference type="SUPFAM" id="SSF56281">
    <property type="entry name" value="Metallo-hydrolase/oxidoreductase"/>
    <property type="match status" value="1"/>
</dbReference>